<feature type="transmembrane region" description="Helical" evidence="1">
    <location>
        <begin position="398"/>
        <end position="420"/>
    </location>
</feature>
<accession>A0A9P1DIN0</accession>
<feature type="transmembrane region" description="Helical" evidence="1">
    <location>
        <begin position="253"/>
        <end position="273"/>
    </location>
</feature>
<dbReference type="InterPro" id="IPR036259">
    <property type="entry name" value="MFS_trans_sf"/>
</dbReference>
<dbReference type="PANTHER" id="PTHR23528:SF1">
    <property type="entry name" value="MAJOR FACILITATOR SUPERFAMILY (MFS) PROFILE DOMAIN-CONTAINING PROTEIN"/>
    <property type="match status" value="1"/>
</dbReference>
<dbReference type="PANTHER" id="PTHR23528">
    <property type="match status" value="1"/>
</dbReference>
<feature type="transmembrane region" description="Helical" evidence="1">
    <location>
        <begin position="227"/>
        <end position="247"/>
    </location>
</feature>
<dbReference type="Gene3D" id="1.20.1250.20">
    <property type="entry name" value="MFS general substrate transporter like domains"/>
    <property type="match status" value="1"/>
</dbReference>
<feature type="transmembrane region" description="Helical" evidence="1">
    <location>
        <begin position="15"/>
        <end position="34"/>
    </location>
</feature>
<dbReference type="GO" id="GO:0022857">
    <property type="term" value="F:transmembrane transporter activity"/>
    <property type="evidence" value="ECO:0007669"/>
    <property type="project" value="InterPro"/>
</dbReference>
<sequence length="563" mass="61768">MELTFGQEPSYWSGLYRAIAVIYCLYVVLALIDLRRVFAVLQSSLVEDDEGEAQKMPMEVGLSSPSPGSQSPTNTPALGAGGSWSVFSVMCLLAYRLYTGFNTATWLPYLLAREGESLWFDDQAAFMGVAKLIYGGTMLLNPVLGLFGDFLVLHSHGLGRRMFLRIGVIMAAIGILICMLSDAQHNFYWFMVGILTWRMGECMNDVTMEALAPEMVPSTQYAMASSVKGALFLLGGVLGYVMLMFTVELHFSWLYGAYLVMMLVCSMPALFLLRESTQVRRSSQTRLHFKPGFDYLSYAYLAPARLPGGFSLACLSVFVFALGTAPMFFLLLMVRDLVGIQSQGLQQREFSYLSVTFFMFAVVAAVFSGDGGHQPGRDGRIHHSMEDESQLHARAKKLILAVVGFGIVAIAMPFMTLLPSPETRMVYFYGIAISLGFCFGAAYTRFQDITWSLIPEDAEWANVMGFNVMCRNAGVGLGNFLAGIILNMFAMQGYTEVVSVSSERMNLEHQAAYESTGYYVMCGASGVAVLIAALLATHSVDQQPGEATVLRALSPGYKAVGHP</sequence>
<evidence type="ECO:0000313" key="2">
    <source>
        <dbReference type="EMBL" id="CAI4011064.1"/>
    </source>
</evidence>
<feature type="transmembrane region" description="Helical" evidence="1">
    <location>
        <begin position="515"/>
        <end position="536"/>
    </location>
</feature>
<feature type="transmembrane region" description="Helical" evidence="1">
    <location>
        <begin position="426"/>
        <end position="444"/>
    </location>
</feature>
<evidence type="ECO:0000256" key="1">
    <source>
        <dbReference type="SAM" id="Phobius"/>
    </source>
</evidence>
<dbReference type="AlphaFoldDB" id="A0A9P1DIN0"/>
<dbReference type="Pfam" id="PF07690">
    <property type="entry name" value="MFS_1"/>
    <property type="match status" value="1"/>
</dbReference>
<keyword evidence="5" id="KW-1185">Reference proteome</keyword>
<dbReference type="InterPro" id="IPR011701">
    <property type="entry name" value="MFS"/>
</dbReference>
<name>A0A9P1DIN0_9DINO</name>
<dbReference type="EMBL" id="CAMXCT030005001">
    <property type="protein sequence ID" value="CAL4798376.1"/>
    <property type="molecule type" value="Genomic_DNA"/>
</dbReference>
<organism evidence="2">
    <name type="scientific">Cladocopium goreaui</name>
    <dbReference type="NCBI Taxonomy" id="2562237"/>
    <lineage>
        <taxon>Eukaryota</taxon>
        <taxon>Sar</taxon>
        <taxon>Alveolata</taxon>
        <taxon>Dinophyceae</taxon>
        <taxon>Suessiales</taxon>
        <taxon>Symbiodiniaceae</taxon>
        <taxon>Cladocopium</taxon>
    </lineage>
</organism>
<protein>
    <submittedName>
        <fullName evidence="4">Major facilitator superfamily (MFS) profile domain-containing protein</fullName>
    </submittedName>
</protein>
<reference evidence="2" key="1">
    <citation type="submission" date="2022-10" db="EMBL/GenBank/DDBJ databases">
        <authorList>
            <person name="Chen Y."/>
            <person name="Dougan E. K."/>
            <person name="Chan C."/>
            <person name="Rhodes N."/>
            <person name="Thang M."/>
        </authorList>
    </citation>
    <scope>NUCLEOTIDE SEQUENCE</scope>
</reference>
<feature type="transmembrane region" description="Helical" evidence="1">
    <location>
        <begin position="310"/>
        <end position="330"/>
    </location>
</feature>
<dbReference type="SUPFAM" id="SSF103473">
    <property type="entry name" value="MFS general substrate transporter"/>
    <property type="match status" value="1"/>
</dbReference>
<evidence type="ECO:0000313" key="5">
    <source>
        <dbReference type="Proteomes" id="UP001152797"/>
    </source>
</evidence>
<evidence type="ECO:0000313" key="4">
    <source>
        <dbReference type="EMBL" id="CAL4798376.1"/>
    </source>
</evidence>
<feature type="transmembrane region" description="Helical" evidence="1">
    <location>
        <begin position="162"/>
        <end position="181"/>
    </location>
</feature>
<feature type="transmembrane region" description="Helical" evidence="1">
    <location>
        <begin position="474"/>
        <end position="495"/>
    </location>
</feature>
<keyword evidence="1" id="KW-1133">Transmembrane helix</keyword>
<keyword evidence="1" id="KW-0472">Membrane</keyword>
<feature type="transmembrane region" description="Helical" evidence="1">
    <location>
        <begin position="350"/>
        <end position="367"/>
    </location>
</feature>
<comment type="caution">
    <text evidence="2">The sequence shown here is derived from an EMBL/GenBank/DDBJ whole genome shotgun (WGS) entry which is preliminary data.</text>
</comment>
<dbReference type="EMBL" id="CAMXCT020005001">
    <property type="protein sequence ID" value="CAL1164439.1"/>
    <property type="molecule type" value="Genomic_DNA"/>
</dbReference>
<dbReference type="OrthoDB" id="10440853at2759"/>
<feature type="transmembrane region" description="Helical" evidence="1">
    <location>
        <begin position="132"/>
        <end position="153"/>
    </location>
</feature>
<gene>
    <name evidence="2" type="ORF">C1SCF055_LOCUS36264</name>
</gene>
<reference evidence="3" key="2">
    <citation type="submission" date="2024-04" db="EMBL/GenBank/DDBJ databases">
        <authorList>
            <person name="Chen Y."/>
            <person name="Shah S."/>
            <person name="Dougan E. K."/>
            <person name="Thang M."/>
            <person name="Chan C."/>
        </authorList>
    </citation>
    <scope>NUCLEOTIDE SEQUENCE [LARGE SCALE GENOMIC DNA]</scope>
</reference>
<proteinExistence type="predicted"/>
<dbReference type="CDD" id="cd06174">
    <property type="entry name" value="MFS"/>
    <property type="match status" value="1"/>
</dbReference>
<evidence type="ECO:0000313" key="3">
    <source>
        <dbReference type="EMBL" id="CAL1164439.1"/>
    </source>
</evidence>
<dbReference type="EMBL" id="CAMXCT010005001">
    <property type="protein sequence ID" value="CAI4011064.1"/>
    <property type="molecule type" value="Genomic_DNA"/>
</dbReference>
<dbReference type="Proteomes" id="UP001152797">
    <property type="component" value="Unassembled WGS sequence"/>
</dbReference>
<keyword evidence="1" id="KW-0812">Transmembrane</keyword>